<dbReference type="InterPro" id="IPR032774">
    <property type="entry name" value="WG_beta_rep"/>
</dbReference>
<dbReference type="PANTHER" id="PTHR37841">
    <property type="entry name" value="GLR2918 PROTEIN"/>
    <property type="match status" value="1"/>
</dbReference>
<dbReference type="OrthoDB" id="2485468at2"/>
<reference evidence="2" key="1">
    <citation type="submission" date="2016-04" db="EMBL/GenBank/DDBJ databases">
        <authorList>
            <person name="Chen L."/>
            <person name="Zhuang W."/>
            <person name="Wang G."/>
        </authorList>
    </citation>
    <scope>NUCLEOTIDE SEQUENCE [LARGE SCALE GENOMIC DNA]</scope>
    <source>
        <strain evidence="2">208</strain>
    </source>
</reference>
<dbReference type="PANTHER" id="PTHR37841:SF1">
    <property type="entry name" value="DUF3298 DOMAIN-CONTAINING PROTEIN"/>
    <property type="match status" value="1"/>
</dbReference>
<keyword evidence="2" id="KW-1185">Reference proteome</keyword>
<proteinExistence type="predicted"/>
<dbReference type="RefSeq" id="WP_081165532.1">
    <property type="nucleotide sequence ID" value="NZ_LWBP01000188.1"/>
</dbReference>
<evidence type="ECO:0000313" key="1">
    <source>
        <dbReference type="EMBL" id="OQP58389.1"/>
    </source>
</evidence>
<protein>
    <recommendedName>
        <fullName evidence="3">WG repeat-containing protein</fullName>
    </recommendedName>
</protein>
<gene>
    <name evidence="1" type="ORF">A4R26_02710</name>
</gene>
<comment type="caution">
    <text evidence="1">The sequence shown here is derived from an EMBL/GenBank/DDBJ whole genome shotgun (WGS) entry which is preliminary data.</text>
</comment>
<dbReference type="Proteomes" id="UP000192276">
    <property type="component" value="Unassembled WGS sequence"/>
</dbReference>
<evidence type="ECO:0008006" key="3">
    <source>
        <dbReference type="Google" id="ProtNLM"/>
    </source>
</evidence>
<dbReference type="STRING" id="550983.A4R26_02710"/>
<dbReference type="Pfam" id="PF14903">
    <property type="entry name" value="WG_beta_rep"/>
    <property type="match status" value="3"/>
</dbReference>
<dbReference type="EMBL" id="LWBP01000188">
    <property type="protein sequence ID" value="OQP58389.1"/>
    <property type="molecule type" value="Genomic_DNA"/>
</dbReference>
<accession>A0A1V9FJ61</accession>
<organism evidence="1 2">
    <name type="scientific">Niastella populi</name>
    <dbReference type="NCBI Taxonomy" id="550983"/>
    <lineage>
        <taxon>Bacteria</taxon>
        <taxon>Pseudomonadati</taxon>
        <taxon>Bacteroidota</taxon>
        <taxon>Chitinophagia</taxon>
        <taxon>Chitinophagales</taxon>
        <taxon>Chitinophagaceae</taxon>
        <taxon>Niastella</taxon>
    </lineage>
</organism>
<dbReference type="AlphaFoldDB" id="A0A1V9FJ61"/>
<evidence type="ECO:0000313" key="2">
    <source>
        <dbReference type="Proteomes" id="UP000192276"/>
    </source>
</evidence>
<name>A0A1V9FJ61_9BACT</name>
<sequence>MDTTEFFQFYEGAKMGIKTADGQIIIPAVYDFVAIPSGDLFTVTEGGYTAYFDKTGNVVLPFSNEYESYGNFTQGLARVMRNGKWGFINTAGEEVITPRYHYADEFADGMAIVRNEKDLHGAIDEWGNLVIGYRFPALTNFEKGYAKFGDLKTWGLIDKGGNIVVPQMYISIGPVYRNRVTVQVQEGEEYKEGELTIGGGVEWNNNLDRLNEFNRQKKRFADAAAQMIDEMYRDGCPCEYERFRDYIQWNHPVGFVDQEILFSVFVQKLHDQGNDQFRCAHCGTVYQQKWEQFSAFMWVLNVAITTTGSVVNKGAAVAGYRPVALGFYGHVIERYTEKYLQHDIDTVINYLKQGAAG</sequence>